<keyword evidence="2" id="KW-1185">Reference proteome</keyword>
<dbReference type="RefSeq" id="WP_372450289.1">
    <property type="nucleotide sequence ID" value="NZ_CP016279.1"/>
</dbReference>
<dbReference type="Proteomes" id="UP001519309">
    <property type="component" value="Unassembled WGS sequence"/>
</dbReference>
<proteinExistence type="predicted"/>
<sequence length="53" mass="5773">MSEKPVFRGAENVARMLAAIRSVSNPDKLAHVGPVADAWAILRETQQARRGAE</sequence>
<protein>
    <submittedName>
        <fullName evidence="1">Uncharacterized protein</fullName>
    </submittedName>
</protein>
<gene>
    <name evidence="1" type="ORF">J2Z21_000023</name>
</gene>
<name>A0ABS4LIN8_9ACTN</name>
<dbReference type="EMBL" id="JAGGLP010000001">
    <property type="protein sequence ID" value="MBP2047101.1"/>
    <property type="molecule type" value="Genomic_DNA"/>
</dbReference>
<reference evidence="1 2" key="1">
    <citation type="submission" date="2021-03" db="EMBL/GenBank/DDBJ databases">
        <title>Genomic Encyclopedia of Type Strains, Phase IV (KMG-IV): sequencing the most valuable type-strain genomes for metagenomic binning, comparative biology and taxonomic classification.</title>
        <authorList>
            <person name="Goeker M."/>
        </authorList>
    </citation>
    <scope>NUCLEOTIDE SEQUENCE [LARGE SCALE GENOMIC DNA]</scope>
    <source>
        <strain evidence="1 2">DSM 40499</strain>
    </source>
</reference>
<comment type="caution">
    <text evidence="1">The sequence shown here is derived from an EMBL/GenBank/DDBJ whole genome shotgun (WGS) entry which is preliminary data.</text>
</comment>
<organism evidence="1 2">
    <name type="scientific">Streptomyces griseochromogenes</name>
    <dbReference type="NCBI Taxonomy" id="68214"/>
    <lineage>
        <taxon>Bacteria</taxon>
        <taxon>Bacillati</taxon>
        <taxon>Actinomycetota</taxon>
        <taxon>Actinomycetes</taxon>
        <taxon>Kitasatosporales</taxon>
        <taxon>Streptomycetaceae</taxon>
        <taxon>Streptomyces</taxon>
    </lineage>
</organism>
<evidence type="ECO:0000313" key="1">
    <source>
        <dbReference type="EMBL" id="MBP2047101.1"/>
    </source>
</evidence>
<accession>A0ABS4LIN8</accession>
<evidence type="ECO:0000313" key="2">
    <source>
        <dbReference type="Proteomes" id="UP001519309"/>
    </source>
</evidence>